<dbReference type="InterPro" id="IPR010730">
    <property type="entry name" value="HET"/>
</dbReference>
<dbReference type="PANTHER" id="PTHR24148:SF64">
    <property type="entry name" value="HETEROKARYON INCOMPATIBILITY DOMAIN-CONTAINING PROTEIN"/>
    <property type="match status" value="1"/>
</dbReference>
<dbReference type="PANTHER" id="PTHR24148">
    <property type="entry name" value="ANKYRIN REPEAT DOMAIN-CONTAINING PROTEIN 39 HOMOLOG-RELATED"/>
    <property type="match status" value="1"/>
</dbReference>
<dbReference type="Pfam" id="PF06985">
    <property type="entry name" value="HET"/>
    <property type="match status" value="1"/>
</dbReference>
<evidence type="ECO:0000313" key="3">
    <source>
        <dbReference type="Proteomes" id="UP000070700"/>
    </source>
</evidence>
<dbReference type="GeneID" id="28832461"/>
<dbReference type="STRING" id="149040.A0A194X4W9"/>
<keyword evidence="3" id="KW-1185">Reference proteome</keyword>
<organism evidence="2 3">
    <name type="scientific">Mollisia scopiformis</name>
    <name type="common">Conifer needle endophyte fungus</name>
    <name type="synonym">Phialocephala scopiformis</name>
    <dbReference type="NCBI Taxonomy" id="149040"/>
    <lineage>
        <taxon>Eukaryota</taxon>
        <taxon>Fungi</taxon>
        <taxon>Dikarya</taxon>
        <taxon>Ascomycota</taxon>
        <taxon>Pezizomycotina</taxon>
        <taxon>Leotiomycetes</taxon>
        <taxon>Helotiales</taxon>
        <taxon>Mollisiaceae</taxon>
        <taxon>Mollisia</taxon>
    </lineage>
</organism>
<dbReference type="Pfam" id="PF26639">
    <property type="entry name" value="Het-6_barrel"/>
    <property type="match status" value="1"/>
</dbReference>
<dbReference type="Proteomes" id="UP000070700">
    <property type="component" value="Unassembled WGS sequence"/>
</dbReference>
<protein>
    <recommendedName>
        <fullName evidence="1">Heterokaryon incompatibility domain-containing protein</fullName>
    </recommendedName>
</protein>
<dbReference type="AlphaFoldDB" id="A0A194X4W9"/>
<gene>
    <name evidence="2" type="ORF">LY89DRAFT_783924</name>
</gene>
<evidence type="ECO:0000313" key="2">
    <source>
        <dbReference type="EMBL" id="KUJ14857.1"/>
    </source>
</evidence>
<feature type="domain" description="Heterokaryon incompatibility" evidence="1">
    <location>
        <begin position="52"/>
        <end position="220"/>
    </location>
</feature>
<dbReference type="InterPro" id="IPR052895">
    <property type="entry name" value="HetReg/Transcr_Mod"/>
</dbReference>
<reference evidence="2 3" key="1">
    <citation type="submission" date="2015-10" db="EMBL/GenBank/DDBJ databases">
        <title>Full genome of DAOMC 229536 Phialocephala scopiformis, a fungal endophyte of spruce producing the potent anti-insectan compound rugulosin.</title>
        <authorList>
            <consortium name="DOE Joint Genome Institute"/>
            <person name="Walker A.K."/>
            <person name="Frasz S.L."/>
            <person name="Seifert K.A."/>
            <person name="Miller J.D."/>
            <person name="Mondo S.J."/>
            <person name="Labutti K."/>
            <person name="Lipzen A."/>
            <person name="Dockter R."/>
            <person name="Kennedy M."/>
            <person name="Grigoriev I.V."/>
            <person name="Spatafora J.W."/>
        </authorList>
    </citation>
    <scope>NUCLEOTIDE SEQUENCE [LARGE SCALE GENOMIC DNA]</scope>
    <source>
        <strain evidence="2 3">CBS 120377</strain>
    </source>
</reference>
<dbReference type="EMBL" id="KQ947419">
    <property type="protein sequence ID" value="KUJ14857.1"/>
    <property type="molecule type" value="Genomic_DNA"/>
</dbReference>
<dbReference type="InParanoid" id="A0A194X4W9"/>
<dbReference type="OrthoDB" id="2157530at2759"/>
<name>A0A194X4W9_MOLSC</name>
<dbReference type="KEGG" id="psco:LY89DRAFT_783924"/>
<sequence length="854" mass="96987">METISFLEGVQSKVYHNLRDRETRLVKVLRGKWTDRIQCQLYQAFLSRNPVYKAPSYAWSSPKATRPIVVDGHQFQVTVNLESALRRLRRNDDDLCLWVDALFIVYLGEVPHLSPTALMKSLVSSTTHFKCDASDEDKMVDFRARCTAHAPLAGKSRLDNAFEVFCFLRLLSATRGLSRFPAFSTDSQRSTDDDYQRKLFEGLRQMMLCRWWNRIWVIQEIVVPQRVTMVYGSASAPWEMFVTAAQWNSYNRSSVYPLPLPHEYSSVLTYFSQIVLDIDCMRTVWRHEKECDLLSLMRRSSGRKASDDRDKVFALLGLARGQTSIVPNYSLNVPEVFKETVLDLIRTTRSLDVLAGDLGRKDRQDLSSWVPDWSATYDDLDRRRADNTFKYNATNGCVVYDEKTGILGYLDVLASLSGRTSLKEVTGTGSTDQIVERFNNILGTSDWTDWLPSVTDRDSPKEELCLKAVQKFEHARGKAVSLKNWKHVLELSGVAIDRVAVIGETAFSDGLLVSVVRSWARLLVDHFGPHNKAKEYIRTSYGLGDAFRRTICADTVTTDSGTRRFTIEPLINDDHESVTTWLLQGGPNHYLAGELAWKILFGDLGDQNNAEAGKPVSSSIDNTIRLATARRTFFITERGYIGLGPARMRAGDRLCALLGGQTPFILRKHISAPRFEVIGDCYTHGLMDGEAMNMWKDLINTTKGINATLQRVANGWQVVYPEWLTRTLELVQFQIEGSGQLVLEELADYIRAYSWYDTREKSILRLLMDESSNEETRRAAGYTVDLTKWKSRSFIMTEAAGDPQWVSRLIKAAELKVEEIEKEVEATKGVLLHPLDSIRVMELGFKQNGRVSLV</sequence>
<accession>A0A194X4W9</accession>
<evidence type="ECO:0000259" key="1">
    <source>
        <dbReference type="Pfam" id="PF06985"/>
    </source>
</evidence>
<proteinExistence type="predicted"/>
<dbReference type="RefSeq" id="XP_018069212.1">
    <property type="nucleotide sequence ID" value="XM_018222735.1"/>
</dbReference>